<gene>
    <name evidence="1" type="ORF">LCGC14_1032180</name>
</gene>
<protein>
    <submittedName>
        <fullName evidence="1">Uncharacterized protein</fullName>
    </submittedName>
</protein>
<evidence type="ECO:0000313" key="1">
    <source>
        <dbReference type="EMBL" id="KKN10870.1"/>
    </source>
</evidence>
<organism evidence="1">
    <name type="scientific">marine sediment metagenome</name>
    <dbReference type="NCBI Taxonomy" id="412755"/>
    <lineage>
        <taxon>unclassified sequences</taxon>
        <taxon>metagenomes</taxon>
        <taxon>ecological metagenomes</taxon>
    </lineage>
</organism>
<proteinExistence type="predicted"/>
<dbReference type="EMBL" id="LAZR01004196">
    <property type="protein sequence ID" value="KKN10870.1"/>
    <property type="molecule type" value="Genomic_DNA"/>
</dbReference>
<dbReference type="AlphaFoldDB" id="A0A0F9MU94"/>
<reference evidence="1" key="1">
    <citation type="journal article" date="2015" name="Nature">
        <title>Complex archaea that bridge the gap between prokaryotes and eukaryotes.</title>
        <authorList>
            <person name="Spang A."/>
            <person name="Saw J.H."/>
            <person name="Jorgensen S.L."/>
            <person name="Zaremba-Niedzwiedzka K."/>
            <person name="Martijn J."/>
            <person name="Lind A.E."/>
            <person name="van Eijk R."/>
            <person name="Schleper C."/>
            <person name="Guy L."/>
            <person name="Ettema T.J."/>
        </authorList>
    </citation>
    <scope>NUCLEOTIDE SEQUENCE</scope>
</reference>
<comment type="caution">
    <text evidence="1">The sequence shown here is derived from an EMBL/GenBank/DDBJ whole genome shotgun (WGS) entry which is preliminary data.</text>
</comment>
<accession>A0A0F9MU94</accession>
<sequence>MSKAVSYYDWQLTFKNKSKNVDKNLNNAFFNSLGISDTNFKDFMKNWKEKNFIKKT</sequence>
<name>A0A0F9MU94_9ZZZZ</name>